<organism evidence="7 9">
    <name type="scientific">Wallemia mellicola</name>
    <dbReference type="NCBI Taxonomy" id="1708541"/>
    <lineage>
        <taxon>Eukaryota</taxon>
        <taxon>Fungi</taxon>
        <taxon>Dikarya</taxon>
        <taxon>Basidiomycota</taxon>
        <taxon>Wallemiomycotina</taxon>
        <taxon>Wallemiomycetes</taxon>
        <taxon>Wallemiales</taxon>
        <taxon>Wallemiaceae</taxon>
        <taxon>Wallemia</taxon>
    </lineage>
</organism>
<sequence>MTTNTRLKRACDSCRRSKIKCDAAERYPQRCSNCAERRECTFVDGAPKKKHTYAYVQSLEERLENDLNTSTNKKRRMSSEHIRTHTRDNASDSELSQLVESMWLDDGTNSNPKPRSENLIDFGMSSNKGLFALVAGFIHSDRARPTSSSGKAEQFAEDDLVWKEPYNNDDFGSAELVYTLVESYFKYVNPMLPLFPSRRQFIENITAKKLDRDFGSVLILVCALGSLYRDNTQNNDNDSNTQLFDTYLQRYISKCPDPHLQISISIYNIQAIILAVLAMQNTQKYFRSCWSLCGLGVLLTENTRLRRLHTEESKRALWCLYVLDKSFAASYGRRALMAPLEIECPTTCDDEGINIVSHFNAMIKLYGIVGDVVDMFYAVNGSTNVDDLNEKLDSWRNNYISTTQLPSQFECLKVIGYNVVKIFINKKSLTSTSHNLEICVEAAKTILSTLHYMHCESELVVTYTDALLNWSVISATGIVMLKTCRVCIDTSSTRDIQPQLQHLEIGMRVLRVKSRSDGVVRKALELFEQLIDVLQLHTRHSTLDASVTEWLGELVGSSASMSATMASSANLDAEWIEFLNEIFR</sequence>
<evidence type="ECO:0000256" key="4">
    <source>
        <dbReference type="ARBA" id="ARBA00023242"/>
    </source>
</evidence>
<protein>
    <recommendedName>
        <fullName evidence="6">Zn(2)-C6 fungal-type domain-containing protein</fullName>
    </recommendedName>
</protein>
<proteinExistence type="predicted"/>
<dbReference type="InterPro" id="IPR036864">
    <property type="entry name" value="Zn2-C6_fun-type_DNA-bd_sf"/>
</dbReference>
<dbReference type="EMBL" id="SPRO01000081">
    <property type="protein sequence ID" value="TIC23878.1"/>
    <property type="molecule type" value="Genomic_DNA"/>
</dbReference>
<dbReference type="Proteomes" id="UP000305647">
    <property type="component" value="Unassembled WGS sequence"/>
</dbReference>
<evidence type="ECO:0000256" key="5">
    <source>
        <dbReference type="SAM" id="MobiDB-lite"/>
    </source>
</evidence>
<keyword evidence="3" id="KW-0238">DNA-binding</keyword>
<dbReference type="PANTHER" id="PTHR46910:SF3">
    <property type="entry name" value="HALOTOLERANCE PROTEIN 9-RELATED"/>
    <property type="match status" value="1"/>
</dbReference>
<feature type="domain" description="Zn(2)-C6 fungal-type" evidence="6">
    <location>
        <begin position="10"/>
        <end position="42"/>
    </location>
</feature>
<accession>A0A4T0QJL9</accession>
<dbReference type="InterPro" id="IPR050987">
    <property type="entry name" value="AtrR-like"/>
</dbReference>
<dbReference type="SUPFAM" id="SSF57701">
    <property type="entry name" value="Zn2/Cys6 DNA-binding domain"/>
    <property type="match status" value="1"/>
</dbReference>
<dbReference type="SMART" id="SM00906">
    <property type="entry name" value="Fungal_trans"/>
    <property type="match status" value="1"/>
</dbReference>
<dbReference type="Gene3D" id="4.10.240.10">
    <property type="entry name" value="Zn(2)-C6 fungal-type DNA-binding domain"/>
    <property type="match status" value="1"/>
</dbReference>
<dbReference type="GO" id="GO:0006351">
    <property type="term" value="P:DNA-templated transcription"/>
    <property type="evidence" value="ECO:0007669"/>
    <property type="project" value="InterPro"/>
</dbReference>
<feature type="region of interest" description="Disordered" evidence="5">
    <location>
        <begin position="70"/>
        <end position="91"/>
    </location>
</feature>
<evidence type="ECO:0000259" key="6">
    <source>
        <dbReference type="PROSITE" id="PS50048"/>
    </source>
</evidence>
<dbReference type="CDD" id="cd12148">
    <property type="entry name" value="fungal_TF_MHR"/>
    <property type="match status" value="1"/>
</dbReference>
<comment type="caution">
    <text evidence="7">The sequence shown here is derived from an EMBL/GenBank/DDBJ whole genome shotgun (WGS) entry which is preliminary data.</text>
</comment>
<feature type="compositionally biased region" description="Basic and acidic residues" evidence="5">
    <location>
        <begin position="77"/>
        <end position="90"/>
    </location>
</feature>
<evidence type="ECO:0000256" key="1">
    <source>
        <dbReference type="ARBA" id="ARBA00004123"/>
    </source>
</evidence>
<dbReference type="SMART" id="SM00066">
    <property type="entry name" value="GAL4"/>
    <property type="match status" value="1"/>
</dbReference>
<dbReference type="Pfam" id="PF04082">
    <property type="entry name" value="Fungal_trans"/>
    <property type="match status" value="1"/>
</dbReference>
<evidence type="ECO:0000313" key="10">
    <source>
        <dbReference type="Proteomes" id="UP000310708"/>
    </source>
</evidence>
<comment type="subcellular location">
    <subcellularLocation>
        <location evidence="1">Nucleus</location>
    </subcellularLocation>
</comment>
<dbReference type="Proteomes" id="UP000310708">
    <property type="component" value="Unassembled WGS sequence"/>
</dbReference>
<dbReference type="AlphaFoldDB" id="A0A4T0QJL9"/>
<keyword evidence="4" id="KW-0539">Nucleus</keyword>
<dbReference type="CDD" id="cd00067">
    <property type="entry name" value="GAL4"/>
    <property type="match status" value="1"/>
</dbReference>
<evidence type="ECO:0000256" key="3">
    <source>
        <dbReference type="ARBA" id="ARBA00023125"/>
    </source>
</evidence>
<evidence type="ECO:0000313" key="9">
    <source>
        <dbReference type="Proteomes" id="UP000305647"/>
    </source>
</evidence>
<dbReference type="PANTHER" id="PTHR46910">
    <property type="entry name" value="TRANSCRIPTION FACTOR PDR1"/>
    <property type="match status" value="1"/>
</dbReference>
<dbReference type="EMBL" id="SPRX01000086">
    <property type="protein sequence ID" value="TIC61837.1"/>
    <property type="molecule type" value="Genomic_DNA"/>
</dbReference>
<name>A0A4T0QJL9_9BASI</name>
<dbReference type="InterPro" id="IPR007219">
    <property type="entry name" value="XnlR_reg_dom"/>
</dbReference>
<evidence type="ECO:0000313" key="8">
    <source>
        <dbReference type="EMBL" id="TIC61837.1"/>
    </source>
</evidence>
<evidence type="ECO:0000256" key="2">
    <source>
        <dbReference type="ARBA" id="ARBA00022723"/>
    </source>
</evidence>
<dbReference type="GO" id="GO:0008270">
    <property type="term" value="F:zinc ion binding"/>
    <property type="evidence" value="ECO:0007669"/>
    <property type="project" value="InterPro"/>
</dbReference>
<dbReference type="Pfam" id="PF00172">
    <property type="entry name" value="Zn_clus"/>
    <property type="match status" value="1"/>
</dbReference>
<evidence type="ECO:0000313" key="7">
    <source>
        <dbReference type="EMBL" id="TIC23878.1"/>
    </source>
</evidence>
<dbReference type="PROSITE" id="PS50048">
    <property type="entry name" value="ZN2_CY6_FUNGAL_2"/>
    <property type="match status" value="1"/>
</dbReference>
<dbReference type="GO" id="GO:0000981">
    <property type="term" value="F:DNA-binding transcription factor activity, RNA polymerase II-specific"/>
    <property type="evidence" value="ECO:0007669"/>
    <property type="project" value="InterPro"/>
</dbReference>
<dbReference type="GO" id="GO:0003677">
    <property type="term" value="F:DNA binding"/>
    <property type="evidence" value="ECO:0007669"/>
    <property type="project" value="UniProtKB-KW"/>
</dbReference>
<gene>
    <name evidence="8" type="ORF">E3Q01_04235</name>
    <name evidence="7" type="ORF">E3Q10_04218</name>
</gene>
<reference evidence="9 10" key="1">
    <citation type="submission" date="2019-03" db="EMBL/GenBank/DDBJ databases">
        <title>Sequencing 25 genomes of Wallemia mellicola.</title>
        <authorList>
            <person name="Gostincar C."/>
        </authorList>
    </citation>
    <scope>NUCLEOTIDE SEQUENCE [LARGE SCALE GENOMIC DNA]</scope>
    <source>
        <strain evidence="8 10">EXF-757</strain>
        <strain evidence="7 9">EXF-8738</strain>
    </source>
</reference>
<dbReference type="GO" id="GO:0005634">
    <property type="term" value="C:nucleus"/>
    <property type="evidence" value="ECO:0007669"/>
    <property type="project" value="UniProtKB-SubCell"/>
</dbReference>
<keyword evidence="2" id="KW-0479">Metal-binding</keyword>
<dbReference type="InterPro" id="IPR001138">
    <property type="entry name" value="Zn2Cys6_DnaBD"/>
</dbReference>